<feature type="region of interest" description="Disordered" evidence="1">
    <location>
        <begin position="103"/>
        <end position="136"/>
    </location>
</feature>
<evidence type="ECO:0000313" key="2">
    <source>
        <dbReference type="EMBL" id="CAF1637967.1"/>
    </source>
</evidence>
<protein>
    <submittedName>
        <fullName evidence="2">Uncharacterized protein</fullName>
    </submittedName>
</protein>
<feature type="region of interest" description="Disordered" evidence="1">
    <location>
        <begin position="22"/>
        <end position="48"/>
    </location>
</feature>
<dbReference type="Proteomes" id="UP000663828">
    <property type="component" value="Unassembled WGS sequence"/>
</dbReference>
<keyword evidence="3" id="KW-1185">Reference proteome</keyword>
<feature type="compositionally biased region" description="Polar residues" evidence="1">
    <location>
        <begin position="107"/>
        <end position="124"/>
    </location>
</feature>
<evidence type="ECO:0000313" key="3">
    <source>
        <dbReference type="Proteomes" id="UP000663828"/>
    </source>
</evidence>
<proteinExistence type="predicted"/>
<gene>
    <name evidence="2" type="ORF">XAT740_LOCUS52797</name>
</gene>
<accession>A0A816DL96</accession>
<organism evidence="2 3">
    <name type="scientific">Adineta ricciae</name>
    <name type="common">Rotifer</name>
    <dbReference type="NCBI Taxonomy" id="249248"/>
    <lineage>
        <taxon>Eukaryota</taxon>
        <taxon>Metazoa</taxon>
        <taxon>Spiralia</taxon>
        <taxon>Gnathifera</taxon>
        <taxon>Rotifera</taxon>
        <taxon>Eurotatoria</taxon>
        <taxon>Bdelloidea</taxon>
        <taxon>Adinetida</taxon>
        <taxon>Adinetidae</taxon>
        <taxon>Adineta</taxon>
    </lineage>
</organism>
<comment type="caution">
    <text evidence="2">The sequence shown here is derived from an EMBL/GenBank/DDBJ whole genome shotgun (WGS) entry which is preliminary data.</text>
</comment>
<reference evidence="2" key="1">
    <citation type="submission" date="2021-02" db="EMBL/GenBank/DDBJ databases">
        <authorList>
            <person name="Nowell W R."/>
        </authorList>
    </citation>
    <scope>NUCLEOTIDE SEQUENCE</scope>
</reference>
<sequence length="136" mass="15210">MSSNDASVSFYKYPGRSFRRLDPLKSESVPQVPAGSLPPDSGRNCRGNIRSVPDRFQLEVCRRRWGNDWNLRLNFRPESGGKEMICQQFQNVKQELQSIKAELKKATGSSTPPGETVTQVNKSDAGSDRILPDPTI</sequence>
<evidence type="ECO:0000256" key="1">
    <source>
        <dbReference type="SAM" id="MobiDB-lite"/>
    </source>
</evidence>
<dbReference type="AlphaFoldDB" id="A0A816DL96"/>
<feature type="compositionally biased region" description="Basic and acidic residues" evidence="1">
    <location>
        <begin position="125"/>
        <end position="136"/>
    </location>
</feature>
<name>A0A816DL96_ADIRI</name>
<dbReference type="EMBL" id="CAJNOR010008817">
    <property type="protein sequence ID" value="CAF1637967.1"/>
    <property type="molecule type" value="Genomic_DNA"/>
</dbReference>